<dbReference type="KEGG" id="cagg:HYG79_05980"/>
<dbReference type="Pfam" id="PF19147">
    <property type="entry name" value="DUF5829"/>
    <property type="match status" value="1"/>
</dbReference>
<gene>
    <name evidence="1" type="ORF">HYG79_05980</name>
</gene>
<evidence type="ECO:0000313" key="1">
    <source>
        <dbReference type="EMBL" id="QLG44920.1"/>
    </source>
</evidence>
<protein>
    <submittedName>
        <fullName evidence="1">Uncharacterized protein</fullName>
    </submittedName>
</protein>
<evidence type="ECO:0000313" key="2">
    <source>
        <dbReference type="Proteomes" id="UP000509302"/>
    </source>
</evidence>
<name>A0A7H9ANA8_9FLAO</name>
<accession>A0A7H9ANA8</accession>
<dbReference type="Proteomes" id="UP000509302">
    <property type="component" value="Chromosome"/>
</dbReference>
<proteinExistence type="predicted"/>
<organism evidence="1 2">
    <name type="scientific">Costertonia aggregata</name>
    <dbReference type="NCBI Taxonomy" id="343403"/>
    <lineage>
        <taxon>Bacteria</taxon>
        <taxon>Pseudomonadati</taxon>
        <taxon>Bacteroidota</taxon>
        <taxon>Flavobacteriia</taxon>
        <taxon>Flavobacteriales</taxon>
        <taxon>Flavobacteriaceae</taxon>
        <taxon>Costertonia</taxon>
    </lineage>
</organism>
<reference evidence="1 2" key="1">
    <citation type="journal article" date="2006" name="Int. J. Syst. Evol. Microbiol.">
        <title>Costertonia aggregata gen. nov., sp. nov., a mesophilic marine bacterium of the family Flavobacteriaceae, isolated from a mature biofilm.</title>
        <authorList>
            <person name="Kwon K.K."/>
            <person name="Lee Y.K."/>
            <person name="Lee H.K."/>
        </authorList>
    </citation>
    <scope>NUCLEOTIDE SEQUENCE [LARGE SCALE GENOMIC DNA]</scope>
    <source>
        <strain evidence="1 2">KCCM 42265</strain>
    </source>
</reference>
<dbReference type="EMBL" id="CP058595">
    <property type="protein sequence ID" value="QLG44920.1"/>
    <property type="molecule type" value="Genomic_DNA"/>
</dbReference>
<dbReference type="RefSeq" id="WP_179241210.1">
    <property type="nucleotide sequence ID" value="NZ_CP058595.1"/>
</dbReference>
<sequence>MNLQRLRYLVVLLMLTSCKEKVRQGYDASVIDREKIDKVFGHDVSQVLFDHLYIVLDSVTYDQLTQHDVLKDTYASLDNGLPDFKAVDESMTSCYMRGHEHYIELLGPNNEYNEPVGKSGIGFALRNKGEHFHLGVNPKLKQSGTPYLSVSETVEMPLGEEKATWFKAFYSPNSGTALHTWYAFYNPAFLDSLHRSEHQEYTREAFLKDSYSKKQLFEGINSINMICTPKDYERIVQEMRQLGCRLISKEGKTLTIASGDVSIAITPSARLEFSRITHIACGLNAMDTSTTTLGNLTITNTGTQSIWNLENLYKNNP</sequence>
<dbReference type="PROSITE" id="PS51257">
    <property type="entry name" value="PROKAR_LIPOPROTEIN"/>
    <property type="match status" value="1"/>
</dbReference>
<dbReference type="InterPro" id="IPR043869">
    <property type="entry name" value="DUF5829"/>
</dbReference>
<keyword evidence="2" id="KW-1185">Reference proteome</keyword>
<dbReference type="AlphaFoldDB" id="A0A7H9ANA8"/>